<feature type="domain" description="Competence protein CoiA-like N-terminal" evidence="1">
    <location>
        <begin position="35"/>
        <end position="72"/>
    </location>
</feature>
<evidence type="ECO:0000259" key="1">
    <source>
        <dbReference type="Pfam" id="PF25164"/>
    </source>
</evidence>
<evidence type="ECO:0000313" key="3">
    <source>
        <dbReference type="Proteomes" id="UP000027341"/>
    </source>
</evidence>
<proteinExistence type="predicted"/>
<dbReference type="STRING" id="28885.EI16_11905"/>
<keyword evidence="3" id="KW-1185">Reference proteome</keyword>
<dbReference type="Proteomes" id="UP000027341">
    <property type="component" value="Unassembled WGS sequence"/>
</dbReference>
<dbReference type="InterPro" id="IPR057253">
    <property type="entry name" value="CoiA-like_N"/>
</dbReference>
<gene>
    <name evidence="2" type="ORF">EI16_11905</name>
</gene>
<evidence type="ECO:0000313" key="2">
    <source>
        <dbReference type="EMBL" id="KDN94602.1"/>
    </source>
</evidence>
<name>A0A066ZM74_HYDMR</name>
<dbReference type="AlphaFoldDB" id="A0A066ZM74"/>
<accession>A0A066ZM74</accession>
<reference evidence="2 3" key="1">
    <citation type="submission" date="2014-04" db="EMBL/GenBank/DDBJ databases">
        <title>Draft genome sequence of Hydrogenovibrio marinus MH-110, a model organism for aerobic H2 metabolism.</title>
        <authorList>
            <person name="Cha H.J."/>
            <person name="Jo B.H."/>
            <person name="Hwang B.H."/>
        </authorList>
    </citation>
    <scope>NUCLEOTIDE SEQUENCE [LARGE SCALE GENOMIC DNA]</scope>
    <source>
        <strain evidence="2 3">MH-110</strain>
    </source>
</reference>
<protein>
    <recommendedName>
        <fullName evidence="1">Competence protein CoiA-like N-terminal domain-containing protein</fullName>
    </recommendedName>
</protein>
<dbReference type="Pfam" id="PF25164">
    <property type="entry name" value="CoiA_N"/>
    <property type="match status" value="1"/>
</dbReference>
<comment type="caution">
    <text evidence="2">The sequence shown here is derived from an EMBL/GenBank/DDBJ whole genome shotgun (WGS) entry which is preliminary data.</text>
</comment>
<sequence length="271" mass="31247">MQPEPSTINSPLIKTPFALPAPNENPNLSCLVSVEEAQSGTDYFCPDCFSRMRVRKGLQKAHHFYHVSKECPTGGLETVAHLLAKSIIEKEKVIWIPNGILLYKTLKAVEFKDNEKEELTYLLNLELAKKKELGLYTTAIFSEDLFFKKYNNKNENTIIDTHAYEIPMSGFHNIETVRVEPWLDGIRPDLIVTIDGRDYLIEIAVTHLVDSKKLEKIKQKDLPVIEINVGRLARMNYATIRDLLTKRNNYSRWLHYPNSIDAKFSYQESFL</sequence>
<organism evidence="2 3">
    <name type="scientific">Hydrogenovibrio marinus</name>
    <dbReference type="NCBI Taxonomy" id="28885"/>
    <lineage>
        <taxon>Bacteria</taxon>
        <taxon>Pseudomonadati</taxon>
        <taxon>Pseudomonadota</taxon>
        <taxon>Gammaproteobacteria</taxon>
        <taxon>Thiotrichales</taxon>
        <taxon>Piscirickettsiaceae</taxon>
        <taxon>Hydrogenovibrio</taxon>
    </lineage>
</organism>
<dbReference type="EMBL" id="JMIU01000002">
    <property type="protein sequence ID" value="KDN94602.1"/>
    <property type="molecule type" value="Genomic_DNA"/>
</dbReference>
<dbReference type="RefSeq" id="WP_029913789.1">
    <property type="nucleotide sequence ID" value="NZ_JMIU01000002.1"/>
</dbReference>